<sequence length="103" mass="11659">MEESEDGKKVDENEKHFQTPFHLESLSALSVFPPFNYGYKNLDGSSQAVLKHLMAELIVCRFKSISINRNETSKSQYVCSYLVAREIDLLKTTKTLGVTEVKG</sequence>
<reference evidence="1" key="1">
    <citation type="submission" date="2019-10" db="EMBL/GenBank/DDBJ databases">
        <title>Conservation and host-specific expression of non-tandemly repeated heterogenous ribosome RNA gene in arbuscular mycorrhizal fungi.</title>
        <authorList>
            <person name="Maeda T."/>
            <person name="Kobayashi Y."/>
            <person name="Nakagawa T."/>
            <person name="Ezawa T."/>
            <person name="Yamaguchi K."/>
            <person name="Bino T."/>
            <person name="Nishimoto Y."/>
            <person name="Shigenobu S."/>
            <person name="Kawaguchi M."/>
        </authorList>
    </citation>
    <scope>NUCLEOTIDE SEQUENCE</scope>
    <source>
        <strain evidence="1">HR1</strain>
    </source>
</reference>
<accession>A0A8H3R3J2</accession>
<comment type="caution">
    <text evidence="1">The sequence shown here is derived from an EMBL/GenBank/DDBJ whole genome shotgun (WGS) entry which is preliminary data.</text>
</comment>
<protein>
    <submittedName>
        <fullName evidence="1">Uncharacterized protein</fullName>
    </submittedName>
</protein>
<dbReference type="OrthoDB" id="2414517at2759"/>
<organism evidence="1 2">
    <name type="scientific">Rhizophagus clarus</name>
    <dbReference type="NCBI Taxonomy" id="94130"/>
    <lineage>
        <taxon>Eukaryota</taxon>
        <taxon>Fungi</taxon>
        <taxon>Fungi incertae sedis</taxon>
        <taxon>Mucoromycota</taxon>
        <taxon>Glomeromycotina</taxon>
        <taxon>Glomeromycetes</taxon>
        <taxon>Glomerales</taxon>
        <taxon>Glomeraceae</taxon>
        <taxon>Rhizophagus</taxon>
    </lineage>
</organism>
<dbReference type="AlphaFoldDB" id="A0A8H3R3J2"/>
<gene>
    <name evidence="1" type="ORF">RCL2_002797600</name>
</gene>
<proteinExistence type="predicted"/>
<name>A0A8H3R3J2_9GLOM</name>
<dbReference type="Proteomes" id="UP000615446">
    <property type="component" value="Unassembled WGS sequence"/>
</dbReference>
<evidence type="ECO:0000313" key="1">
    <source>
        <dbReference type="EMBL" id="GET01573.1"/>
    </source>
</evidence>
<dbReference type="EMBL" id="BLAL01000300">
    <property type="protein sequence ID" value="GET01573.1"/>
    <property type="molecule type" value="Genomic_DNA"/>
</dbReference>
<evidence type="ECO:0000313" key="2">
    <source>
        <dbReference type="Proteomes" id="UP000615446"/>
    </source>
</evidence>